<evidence type="ECO:0000313" key="2">
    <source>
        <dbReference type="Proteomes" id="UP001075354"/>
    </source>
</evidence>
<keyword evidence="2" id="KW-1185">Reference proteome</keyword>
<name>A0AAV7X824_9NEOP</name>
<reference evidence="1" key="1">
    <citation type="submission" date="2022-12" db="EMBL/GenBank/DDBJ databases">
        <title>Chromosome-level genome assembly of the bean flower thrips Megalurothrips usitatus.</title>
        <authorList>
            <person name="Ma L."/>
            <person name="Liu Q."/>
            <person name="Li H."/>
            <person name="Cai W."/>
        </authorList>
    </citation>
    <scope>NUCLEOTIDE SEQUENCE</scope>
    <source>
        <strain evidence="1">Cailab_2022a</strain>
    </source>
</reference>
<dbReference type="EMBL" id="JAPTSV010000013">
    <property type="protein sequence ID" value="KAJ1521816.1"/>
    <property type="molecule type" value="Genomic_DNA"/>
</dbReference>
<dbReference type="Proteomes" id="UP001075354">
    <property type="component" value="Chromosome 13"/>
</dbReference>
<accession>A0AAV7X824</accession>
<organism evidence="1 2">
    <name type="scientific">Megalurothrips usitatus</name>
    <name type="common">bean blossom thrips</name>
    <dbReference type="NCBI Taxonomy" id="439358"/>
    <lineage>
        <taxon>Eukaryota</taxon>
        <taxon>Metazoa</taxon>
        <taxon>Ecdysozoa</taxon>
        <taxon>Arthropoda</taxon>
        <taxon>Hexapoda</taxon>
        <taxon>Insecta</taxon>
        <taxon>Pterygota</taxon>
        <taxon>Neoptera</taxon>
        <taxon>Paraneoptera</taxon>
        <taxon>Thysanoptera</taxon>
        <taxon>Terebrantia</taxon>
        <taxon>Thripoidea</taxon>
        <taxon>Thripidae</taxon>
        <taxon>Megalurothrips</taxon>
    </lineage>
</organism>
<gene>
    <name evidence="1" type="ORF">ONE63_003451</name>
</gene>
<sequence length="279" mass="32048">MDYVDCLENDRVIRNFIQGKLWKKLKAQFRGQVVLPLFLHFDDYDPNSALGSHANSHSLGALYAFIPCLPPQLRSRIENMFLVIAMLTKDHKKCGNAIAFNPVIEELKYLQETGLSIYANSVRHRVYFCYSLLVADNKGNNTVQGYVESFSANFYCRICKMHRNDASRKCCADAALRRNADNYQTDVDRNDFTQTGVKDMCVWNKLPLYHNTQNISCDVMHDIYEGMLMCGLCAILRNLIVDREYFSLETFHERVAGFDYGPSDSGNKPCIARLTIDRF</sequence>
<comment type="caution">
    <text evidence="1">The sequence shown here is derived from an EMBL/GenBank/DDBJ whole genome shotgun (WGS) entry which is preliminary data.</text>
</comment>
<evidence type="ECO:0000313" key="1">
    <source>
        <dbReference type="EMBL" id="KAJ1521816.1"/>
    </source>
</evidence>
<proteinExistence type="predicted"/>
<protein>
    <submittedName>
        <fullName evidence="1">Uncharacterized protein</fullName>
    </submittedName>
</protein>
<dbReference type="AlphaFoldDB" id="A0AAV7X824"/>